<reference evidence="1" key="1">
    <citation type="submission" date="2023-04" db="EMBL/GenBank/DDBJ databases">
        <title>A chromosome-level genome assembly of the parasitoid wasp Eretmocerus hayati.</title>
        <authorList>
            <person name="Zhong Y."/>
            <person name="Liu S."/>
            <person name="Liu Y."/>
        </authorList>
    </citation>
    <scope>NUCLEOTIDE SEQUENCE</scope>
    <source>
        <strain evidence="1">ZJU_SS_LIU_2023</strain>
    </source>
</reference>
<protein>
    <submittedName>
        <fullName evidence="1">Uncharacterized protein</fullName>
    </submittedName>
</protein>
<gene>
    <name evidence="1" type="ORF">QAD02_014311</name>
</gene>
<organism evidence="1 2">
    <name type="scientific">Eretmocerus hayati</name>
    <dbReference type="NCBI Taxonomy" id="131215"/>
    <lineage>
        <taxon>Eukaryota</taxon>
        <taxon>Metazoa</taxon>
        <taxon>Ecdysozoa</taxon>
        <taxon>Arthropoda</taxon>
        <taxon>Hexapoda</taxon>
        <taxon>Insecta</taxon>
        <taxon>Pterygota</taxon>
        <taxon>Neoptera</taxon>
        <taxon>Endopterygota</taxon>
        <taxon>Hymenoptera</taxon>
        <taxon>Apocrita</taxon>
        <taxon>Proctotrupomorpha</taxon>
        <taxon>Chalcidoidea</taxon>
        <taxon>Aphelinidae</taxon>
        <taxon>Aphelininae</taxon>
        <taxon>Eretmocerus</taxon>
    </lineage>
</organism>
<accession>A0ACC2P5E6</accession>
<evidence type="ECO:0000313" key="1">
    <source>
        <dbReference type="EMBL" id="KAJ8678524.1"/>
    </source>
</evidence>
<dbReference type="Proteomes" id="UP001239111">
    <property type="component" value="Chromosome 2"/>
</dbReference>
<name>A0ACC2P5E6_9HYME</name>
<proteinExistence type="predicted"/>
<keyword evidence="2" id="KW-1185">Reference proteome</keyword>
<comment type="caution">
    <text evidence="1">The sequence shown here is derived from an EMBL/GenBank/DDBJ whole genome shotgun (WGS) entry which is preliminary data.</text>
</comment>
<evidence type="ECO:0000313" key="2">
    <source>
        <dbReference type="Proteomes" id="UP001239111"/>
    </source>
</evidence>
<sequence length="364" mass="42413">MQLIMKKGKLLQNQMHFLVKHQCVLDLSKRLSESFCLFRKRIDCQQSTNTHEYEAIIQSMIEKFSDEKTSKKDRELIMSFLPRDWSIRRRADFFGATKHFVTSTDKAFTKTTSTRKLLNETVESVEEFYQDDHNSRVMPGMKDVVCSKDKNGEKIYTQKRLVLSTLRELYISFKDLHPEIKIGFSKFAQFRPKHCVLPESSGTHTVCVCIYHQNVKLMLEGVDVSKLTSGKLNNYKDCISLLVCEKPSNKYSLNQCRQCPGVEPLKSLLLESFEQKEIDQVQFQFWLTTDRCKLQTRVTSAEEFVEELAKLIFKLKTLRFHYKTTSIISAMAQRQSQRGGIFDPPGFCRKPCIPYPRCRSVFSL</sequence>
<dbReference type="EMBL" id="CM056742">
    <property type="protein sequence ID" value="KAJ8678524.1"/>
    <property type="molecule type" value="Genomic_DNA"/>
</dbReference>